<proteinExistence type="predicted"/>
<dbReference type="AlphaFoldDB" id="A0A0F9FYR2"/>
<name>A0A0F9FYR2_9ZZZZ</name>
<sequence length="85" mass="9377">MAIEMTVVYTIHDEDAFAAENKRLADLHKAFDPENPPLWGVSAASRDNEMRRVELIEEAIADNDPEDAIDAIEQILAATGNSLPN</sequence>
<reference evidence="1" key="1">
    <citation type="journal article" date="2015" name="Nature">
        <title>Complex archaea that bridge the gap between prokaryotes and eukaryotes.</title>
        <authorList>
            <person name="Spang A."/>
            <person name="Saw J.H."/>
            <person name="Jorgensen S.L."/>
            <person name="Zaremba-Niedzwiedzka K."/>
            <person name="Martijn J."/>
            <person name="Lind A.E."/>
            <person name="van Eijk R."/>
            <person name="Schleper C."/>
            <person name="Guy L."/>
            <person name="Ettema T.J."/>
        </authorList>
    </citation>
    <scope>NUCLEOTIDE SEQUENCE</scope>
</reference>
<protein>
    <submittedName>
        <fullName evidence="1">Uncharacterized protein</fullName>
    </submittedName>
</protein>
<dbReference type="EMBL" id="LAZR01019701">
    <property type="protein sequence ID" value="KKL91564.1"/>
    <property type="molecule type" value="Genomic_DNA"/>
</dbReference>
<gene>
    <name evidence="1" type="ORF">LCGC14_1893470</name>
</gene>
<evidence type="ECO:0000313" key="1">
    <source>
        <dbReference type="EMBL" id="KKL91564.1"/>
    </source>
</evidence>
<organism evidence="1">
    <name type="scientific">marine sediment metagenome</name>
    <dbReference type="NCBI Taxonomy" id="412755"/>
    <lineage>
        <taxon>unclassified sequences</taxon>
        <taxon>metagenomes</taxon>
        <taxon>ecological metagenomes</taxon>
    </lineage>
</organism>
<comment type="caution">
    <text evidence="1">The sequence shown here is derived from an EMBL/GenBank/DDBJ whole genome shotgun (WGS) entry which is preliminary data.</text>
</comment>
<accession>A0A0F9FYR2</accession>